<proteinExistence type="predicted"/>
<keyword evidence="2" id="KW-0812">Transmembrane</keyword>
<keyword evidence="4" id="KW-1185">Reference proteome</keyword>
<name>A0A9X0A127_9CNID</name>
<organism evidence="3 4">
    <name type="scientific">Desmophyllum pertusum</name>
    <dbReference type="NCBI Taxonomy" id="174260"/>
    <lineage>
        <taxon>Eukaryota</taxon>
        <taxon>Metazoa</taxon>
        <taxon>Cnidaria</taxon>
        <taxon>Anthozoa</taxon>
        <taxon>Hexacorallia</taxon>
        <taxon>Scleractinia</taxon>
        <taxon>Caryophylliina</taxon>
        <taxon>Caryophylliidae</taxon>
        <taxon>Desmophyllum</taxon>
    </lineage>
</organism>
<keyword evidence="2" id="KW-0472">Membrane</keyword>
<feature type="compositionally biased region" description="Polar residues" evidence="1">
    <location>
        <begin position="241"/>
        <end position="251"/>
    </location>
</feature>
<dbReference type="Proteomes" id="UP001163046">
    <property type="component" value="Unassembled WGS sequence"/>
</dbReference>
<evidence type="ECO:0000256" key="1">
    <source>
        <dbReference type="SAM" id="MobiDB-lite"/>
    </source>
</evidence>
<protein>
    <submittedName>
        <fullName evidence="3">Uncharacterized protein</fullName>
    </submittedName>
</protein>
<evidence type="ECO:0000313" key="3">
    <source>
        <dbReference type="EMBL" id="KAJ7391045.1"/>
    </source>
</evidence>
<accession>A0A9X0A127</accession>
<evidence type="ECO:0000256" key="2">
    <source>
        <dbReference type="SAM" id="Phobius"/>
    </source>
</evidence>
<feature type="transmembrane region" description="Helical" evidence="2">
    <location>
        <begin position="145"/>
        <end position="167"/>
    </location>
</feature>
<gene>
    <name evidence="3" type="ORF">OS493_021066</name>
</gene>
<feature type="compositionally biased region" description="Basic residues" evidence="1">
    <location>
        <begin position="181"/>
        <end position="202"/>
    </location>
</feature>
<reference evidence="3" key="1">
    <citation type="submission" date="2023-01" db="EMBL/GenBank/DDBJ databases">
        <title>Genome assembly of the deep-sea coral Lophelia pertusa.</title>
        <authorList>
            <person name="Herrera S."/>
            <person name="Cordes E."/>
        </authorList>
    </citation>
    <scope>NUCLEOTIDE SEQUENCE</scope>
    <source>
        <strain evidence="3">USNM1676648</strain>
        <tissue evidence="3">Polyp</tissue>
    </source>
</reference>
<evidence type="ECO:0000313" key="4">
    <source>
        <dbReference type="Proteomes" id="UP001163046"/>
    </source>
</evidence>
<dbReference type="EMBL" id="MU825409">
    <property type="protein sequence ID" value="KAJ7391045.1"/>
    <property type="molecule type" value="Genomic_DNA"/>
</dbReference>
<dbReference type="OrthoDB" id="5970786at2759"/>
<feature type="region of interest" description="Disordered" evidence="1">
    <location>
        <begin position="176"/>
        <end position="210"/>
    </location>
</feature>
<dbReference type="AlphaFoldDB" id="A0A9X0A127"/>
<keyword evidence="2" id="KW-1133">Transmembrane helix</keyword>
<sequence length="286" mass="31492">MPSIGEFASSNCSTNSDCKHSGEICCAGLSCRSKQNCRSCIIDTHCPAGEQCVHSHCTLPTKADSKNKSGIKSCSSDKDCNNSTEKHLKCCQGTCTTDENSCTSIPLTTRPSTPSSCGSWKECSHGEQCERGSCKKPSNVMLTKAGFLSAAILTGSVFLLILCCCFVRESKYSRQRYAERQRRRSRSRSRHRRRSTHQRRRSSGAVELHSTTTAVENRAFRVDSTCEDGLFIPPPEYPGESVTTTTDGIHNSSEEPSSPPPYYTLSFDLPPSYEESLQTEENRGIL</sequence>
<feature type="region of interest" description="Disordered" evidence="1">
    <location>
        <begin position="231"/>
        <end position="286"/>
    </location>
</feature>
<comment type="caution">
    <text evidence="3">The sequence shown here is derived from an EMBL/GenBank/DDBJ whole genome shotgun (WGS) entry which is preliminary data.</text>
</comment>